<dbReference type="SMART" id="SM00479">
    <property type="entry name" value="EXOIII"/>
    <property type="match status" value="1"/>
</dbReference>
<keyword evidence="1" id="KW-0540">Nuclease</keyword>
<sequence>MARKLDQILVIDVESTCWDGPPPAGETSEIIEIGLCPLDVASLSRSSKHSILVAPKLSSISGFCTELTTLTPDMFAGAGALADAVRRLKKEFESKDRAWASWGDYDRRQFERCCHTADVGYPFSPTHLNVKSWFAVTMGLPHEVGLDTACQKIGIEMEGTHHRGDDDAWNIAGVLGQLLQNSRSPLS</sequence>
<dbReference type="InterPro" id="IPR051274">
    <property type="entry name" value="3-5_Exoribonuclease"/>
</dbReference>
<dbReference type="InterPro" id="IPR036397">
    <property type="entry name" value="RNaseH_sf"/>
</dbReference>
<organism evidence="5 6">
    <name type="scientific">Aporhodopirellula rubra</name>
    <dbReference type="NCBI Taxonomy" id="980271"/>
    <lineage>
        <taxon>Bacteria</taxon>
        <taxon>Pseudomonadati</taxon>
        <taxon>Planctomycetota</taxon>
        <taxon>Planctomycetia</taxon>
        <taxon>Pirellulales</taxon>
        <taxon>Pirellulaceae</taxon>
        <taxon>Aporhodopirellula</taxon>
    </lineage>
</organism>
<dbReference type="CDD" id="cd06133">
    <property type="entry name" value="ERI-1_3'hExo_like"/>
    <property type="match status" value="1"/>
</dbReference>
<dbReference type="Proteomes" id="UP000536179">
    <property type="component" value="Unassembled WGS sequence"/>
</dbReference>
<evidence type="ECO:0000256" key="3">
    <source>
        <dbReference type="ARBA" id="ARBA00022839"/>
    </source>
</evidence>
<reference evidence="5 6" key="1">
    <citation type="submission" date="2020-08" db="EMBL/GenBank/DDBJ databases">
        <title>Genomic Encyclopedia of Type Strains, Phase III (KMG-III): the genomes of soil and plant-associated and newly described type strains.</title>
        <authorList>
            <person name="Whitman W."/>
        </authorList>
    </citation>
    <scope>NUCLEOTIDE SEQUENCE [LARGE SCALE GENOMIC DNA]</scope>
    <source>
        <strain evidence="5 6">CECT 8075</strain>
    </source>
</reference>
<protein>
    <submittedName>
        <fullName evidence="5">Inhibitor of KinA sporulation pathway (Predicted exonuclease)</fullName>
    </submittedName>
</protein>
<dbReference type="PANTHER" id="PTHR23044:SF61">
    <property type="entry name" value="3'-5' EXORIBONUCLEASE 1-RELATED"/>
    <property type="match status" value="1"/>
</dbReference>
<keyword evidence="2" id="KW-0378">Hydrolase</keyword>
<keyword evidence="3 5" id="KW-0269">Exonuclease</keyword>
<evidence type="ECO:0000313" key="6">
    <source>
        <dbReference type="Proteomes" id="UP000536179"/>
    </source>
</evidence>
<feature type="domain" description="Exonuclease" evidence="4">
    <location>
        <begin position="7"/>
        <end position="184"/>
    </location>
</feature>
<dbReference type="RefSeq" id="WP_184301363.1">
    <property type="nucleotide sequence ID" value="NZ_JACHXU010000002.1"/>
</dbReference>
<evidence type="ECO:0000256" key="2">
    <source>
        <dbReference type="ARBA" id="ARBA00022801"/>
    </source>
</evidence>
<dbReference type="InterPro" id="IPR012337">
    <property type="entry name" value="RNaseH-like_sf"/>
</dbReference>
<dbReference type="Pfam" id="PF00929">
    <property type="entry name" value="RNase_T"/>
    <property type="match status" value="1"/>
</dbReference>
<dbReference type="EMBL" id="JACHXU010000002">
    <property type="protein sequence ID" value="MBB3204771.1"/>
    <property type="molecule type" value="Genomic_DNA"/>
</dbReference>
<proteinExistence type="predicted"/>
<keyword evidence="6" id="KW-1185">Reference proteome</keyword>
<evidence type="ECO:0000256" key="1">
    <source>
        <dbReference type="ARBA" id="ARBA00022722"/>
    </source>
</evidence>
<dbReference type="PANTHER" id="PTHR23044">
    <property type="entry name" value="3'-5' EXONUCLEASE ERI1-RELATED"/>
    <property type="match status" value="1"/>
</dbReference>
<gene>
    <name evidence="5" type="ORF">FHS27_000538</name>
</gene>
<comment type="caution">
    <text evidence="5">The sequence shown here is derived from an EMBL/GenBank/DDBJ whole genome shotgun (WGS) entry which is preliminary data.</text>
</comment>
<dbReference type="InterPro" id="IPR047201">
    <property type="entry name" value="ERI-1_3'hExo-like"/>
</dbReference>
<name>A0A7W5H4F3_9BACT</name>
<accession>A0A7W5H4F3</accession>
<evidence type="ECO:0000259" key="4">
    <source>
        <dbReference type="SMART" id="SM00479"/>
    </source>
</evidence>
<dbReference type="Gene3D" id="3.30.420.10">
    <property type="entry name" value="Ribonuclease H-like superfamily/Ribonuclease H"/>
    <property type="match status" value="1"/>
</dbReference>
<dbReference type="AlphaFoldDB" id="A0A7W5H4F3"/>
<evidence type="ECO:0000313" key="5">
    <source>
        <dbReference type="EMBL" id="MBB3204771.1"/>
    </source>
</evidence>
<dbReference type="InterPro" id="IPR013520">
    <property type="entry name" value="Ribonucl_H"/>
</dbReference>
<dbReference type="GO" id="GO:0006259">
    <property type="term" value="P:DNA metabolic process"/>
    <property type="evidence" value="ECO:0007669"/>
    <property type="project" value="UniProtKB-ARBA"/>
</dbReference>
<dbReference type="GO" id="GO:0000175">
    <property type="term" value="F:3'-5'-RNA exonuclease activity"/>
    <property type="evidence" value="ECO:0007669"/>
    <property type="project" value="InterPro"/>
</dbReference>
<dbReference type="GO" id="GO:0003676">
    <property type="term" value="F:nucleic acid binding"/>
    <property type="evidence" value="ECO:0007669"/>
    <property type="project" value="InterPro"/>
</dbReference>
<dbReference type="SUPFAM" id="SSF53098">
    <property type="entry name" value="Ribonuclease H-like"/>
    <property type="match status" value="1"/>
</dbReference>